<keyword evidence="9" id="KW-1185">Reference proteome</keyword>
<dbReference type="InterPro" id="IPR036135">
    <property type="entry name" value="MoeA_linker/N_sf"/>
</dbReference>
<sequence>MLSVSEAIKQLVASAKPATAIESLSVLDSLGRILAADICAAIDVPPADNSAMDGYAFCYAEAAANQFKLPLSQRIAAGTAPESLAPNTVARIFTGAEIPPGADTVAMQENCTEKNGIVEIDAALKAQGNVRPRGQDIQAGQIILTAGSKIRAQEMGLLSSIGIAVVEVFKPLRVAIFSTGDELIEPGIPLNPGQIYNSNRATLIGLIRSLGMVPVDLGTVADSSEATDAVLIKAAEMGDIIISAGGVSVGEEDYVKDAVVKAGELNFWKVAIKPGKPLAFGQVNNKPFIGLPGNPASVFVTFVILARPFLLASQGLAEIAPRFLKARAQFAKTGEGREVYLRARLQDGTVEIYPNQSSGVLASACWGDVFVRQAKGQSIEVGDLVDVLPYGL</sequence>
<accession>A0ABY5TP68</accession>
<comment type="function">
    <text evidence="1 6">Catalyzes the insertion of molybdate into adenylated molybdopterin with the concomitant release of AMP.</text>
</comment>
<dbReference type="PANTHER" id="PTHR10192:SF5">
    <property type="entry name" value="GEPHYRIN"/>
    <property type="match status" value="1"/>
</dbReference>
<evidence type="ECO:0000256" key="1">
    <source>
        <dbReference type="ARBA" id="ARBA00002901"/>
    </source>
</evidence>
<dbReference type="Pfam" id="PF03454">
    <property type="entry name" value="MoeA_C"/>
    <property type="match status" value="1"/>
</dbReference>
<name>A0ABY5TP68_9GAMM</name>
<dbReference type="InterPro" id="IPR036688">
    <property type="entry name" value="MoeA_C_domain_IV_sf"/>
</dbReference>
<dbReference type="Gene3D" id="2.170.190.11">
    <property type="entry name" value="Molybdopterin biosynthesis moea protein, domain 3"/>
    <property type="match status" value="1"/>
</dbReference>
<dbReference type="InterPro" id="IPR001453">
    <property type="entry name" value="MoaB/Mog_dom"/>
</dbReference>
<dbReference type="Proteomes" id="UP001059934">
    <property type="component" value="Chromosome"/>
</dbReference>
<dbReference type="InterPro" id="IPR038987">
    <property type="entry name" value="MoeA-like"/>
</dbReference>
<dbReference type="NCBIfam" id="TIGR00177">
    <property type="entry name" value="molyb_syn"/>
    <property type="match status" value="1"/>
</dbReference>
<dbReference type="CDD" id="cd00887">
    <property type="entry name" value="MoeA"/>
    <property type="match status" value="1"/>
</dbReference>
<reference evidence="8" key="1">
    <citation type="submission" date="2022-08" db="EMBL/GenBank/DDBJ databases">
        <title>Catabolic pathway analysis in culturable SAR92 clade bacteria reveals their overlooked roles in DMSP degradation in coastal seas.</title>
        <authorList>
            <person name="He X."/>
            <person name="Zhang X."/>
            <person name="Zhang Y."/>
        </authorList>
    </citation>
    <scope>NUCLEOTIDE SEQUENCE</scope>
    <source>
        <strain evidence="8">H455</strain>
    </source>
</reference>
<dbReference type="NCBIfam" id="NF045515">
    <property type="entry name" value="Glp_gephyrin"/>
    <property type="match status" value="1"/>
</dbReference>
<dbReference type="SUPFAM" id="SSF63882">
    <property type="entry name" value="MoeA N-terminal region -like"/>
    <property type="match status" value="1"/>
</dbReference>
<feature type="domain" description="MoaB/Mog" evidence="7">
    <location>
        <begin position="175"/>
        <end position="312"/>
    </location>
</feature>
<dbReference type="SMART" id="SM00852">
    <property type="entry name" value="MoCF_biosynth"/>
    <property type="match status" value="1"/>
</dbReference>
<evidence type="ECO:0000256" key="5">
    <source>
        <dbReference type="ARBA" id="ARBA00047317"/>
    </source>
</evidence>
<dbReference type="SUPFAM" id="SSF63867">
    <property type="entry name" value="MoeA C-terminal domain-like"/>
    <property type="match status" value="1"/>
</dbReference>
<dbReference type="PANTHER" id="PTHR10192">
    <property type="entry name" value="MOLYBDOPTERIN BIOSYNTHESIS PROTEIN"/>
    <property type="match status" value="1"/>
</dbReference>
<evidence type="ECO:0000256" key="6">
    <source>
        <dbReference type="RuleBase" id="RU365090"/>
    </source>
</evidence>
<dbReference type="Pfam" id="PF03453">
    <property type="entry name" value="MoeA_N"/>
    <property type="match status" value="1"/>
</dbReference>
<keyword evidence="6" id="KW-0479">Metal-binding</keyword>
<dbReference type="EMBL" id="CP103416">
    <property type="protein sequence ID" value="UVW34286.1"/>
    <property type="molecule type" value="Genomic_DNA"/>
</dbReference>
<dbReference type="Pfam" id="PF00994">
    <property type="entry name" value="MoCF_biosynth"/>
    <property type="match status" value="1"/>
</dbReference>
<comment type="cofactor">
    <cofactor evidence="6">
        <name>Mg(2+)</name>
        <dbReference type="ChEBI" id="CHEBI:18420"/>
    </cofactor>
</comment>
<dbReference type="InterPro" id="IPR036425">
    <property type="entry name" value="MoaB/Mog-like_dom_sf"/>
</dbReference>
<organism evidence="8 9">
    <name type="scientific">SAR92 clade bacterium H455</name>
    <dbReference type="NCBI Taxonomy" id="2974818"/>
    <lineage>
        <taxon>Bacteria</taxon>
        <taxon>Pseudomonadati</taxon>
        <taxon>Pseudomonadota</taxon>
        <taxon>Gammaproteobacteria</taxon>
        <taxon>Cellvibrionales</taxon>
        <taxon>Porticoccaceae</taxon>
        <taxon>SAR92 clade</taxon>
    </lineage>
</organism>
<dbReference type="EC" id="2.10.1.1" evidence="6"/>
<evidence type="ECO:0000313" key="8">
    <source>
        <dbReference type="EMBL" id="UVW34286.1"/>
    </source>
</evidence>
<evidence type="ECO:0000259" key="7">
    <source>
        <dbReference type="SMART" id="SM00852"/>
    </source>
</evidence>
<dbReference type="PROSITE" id="PS01079">
    <property type="entry name" value="MOCF_BIOSYNTHESIS_2"/>
    <property type="match status" value="1"/>
</dbReference>
<dbReference type="InterPro" id="IPR005111">
    <property type="entry name" value="MoeA_C_domain_IV"/>
</dbReference>
<evidence type="ECO:0000256" key="2">
    <source>
        <dbReference type="ARBA" id="ARBA00005046"/>
    </source>
</evidence>
<keyword evidence="4 6" id="KW-0501">Molybdenum cofactor biosynthesis</keyword>
<proteinExistence type="inferred from homology"/>
<evidence type="ECO:0000256" key="4">
    <source>
        <dbReference type="ARBA" id="ARBA00023150"/>
    </source>
</evidence>
<comment type="pathway">
    <text evidence="2 6">Cofactor biosynthesis; molybdopterin biosynthesis.</text>
</comment>
<dbReference type="Gene3D" id="3.90.105.10">
    <property type="entry name" value="Molybdopterin biosynthesis moea protein, domain 2"/>
    <property type="match status" value="1"/>
</dbReference>
<keyword evidence="6" id="KW-0500">Molybdenum</keyword>
<dbReference type="Gene3D" id="2.40.340.10">
    <property type="entry name" value="MoeA, C-terminal, domain IV"/>
    <property type="match status" value="1"/>
</dbReference>
<comment type="catalytic activity">
    <reaction evidence="5">
        <text>adenylyl-molybdopterin + molybdate = Mo-molybdopterin + AMP + H(+)</text>
        <dbReference type="Rhea" id="RHEA:35047"/>
        <dbReference type="ChEBI" id="CHEBI:15378"/>
        <dbReference type="ChEBI" id="CHEBI:36264"/>
        <dbReference type="ChEBI" id="CHEBI:62727"/>
        <dbReference type="ChEBI" id="CHEBI:71302"/>
        <dbReference type="ChEBI" id="CHEBI:456215"/>
        <dbReference type="EC" id="2.10.1.1"/>
    </reaction>
</comment>
<keyword evidence="6" id="KW-0460">Magnesium</keyword>
<evidence type="ECO:0000256" key="3">
    <source>
        <dbReference type="ARBA" id="ARBA00010763"/>
    </source>
</evidence>
<keyword evidence="6" id="KW-0808">Transferase</keyword>
<comment type="similarity">
    <text evidence="3 6">Belongs to the MoeA family.</text>
</comment>
<dbReference type="SUPFAM" id="SSF53218">
    <property type="entry name" value="Molybdenum cofactor biosynthesis proteins"/>
    <property type="match status" value="1"/>
</dbReference>
<dbReference type="Gene3D" id="3.40.980.10">
    <property type="entry name" value="MoaB/Mog-like domain"/>
    <property type="match status" value="1"/>
</dbReference>
<evidence type="ECO:0000313" key="9">
    <source>
        <dbReference type="Proteomes" id="UP001059934"/>
    </source>
</evidence>
<dbReference type="InterPro" id="IPR008284">
    <property type="entry name" value="MoCF_biosynth_CS"/>
</dbReference>
<gene>
    <name evidence="8" type="ORF">NYF23_09670</name>
</gene>
<dbReference type="InterPro" id="IPR005110">
    <property type="entry name" value="MoeA_linker/N"/>
</dbReference>
<protein>
    <recommendedName>
        <fullName evidence="6">Molybdopterin molybdenumtransferase</fullName>
        <ecNumber evidence="6">2.10.1.1</ecNumber>
    </recommendedName>
</protein>